<keyword evidence="3" id="KW-1185">Reference proteome</keyword>
<keyword evidence="1" id="KW-1133">Transmembrane helix</keyword>
<dbReference type="RefSeq" id="WP_136454570.1">
    <property type="nucleotide sequence ID" value="NZ_SSWH01000008.1"/>
</dbReference>
<feature type="transmembrane region" description="Helical" evidence="1">
    <location>
        <begin position="16"/>
        <end position="39"/>
    </location>
</feature>
<organism evidence="2 3">
    <name type="scientific">Arthrobacter echini</name>
    <dbReference type="NCBI Taxonomy" id="1529066"/>
    <lineage>
        <taxon>Bacteria</taxon>
        <taxon>Bacillati</taxon>
        <taxon>Actinomycetota</taxon>
        <taxon>Actinomycetes</taxon>
        <taxon>Micrococcales</taxon>
        <taxon>Micrococcaceae</taxon>
        <taxon>Arthrobacter</taxon>
    </lineage>
</organism>
<gene>
    <name evidence="2" type="ORF">E8P82_09995</name>
</gene>
<feature type="transmembrane region" description="Helical" evidence="1">
    <location>
        <begin position="105"/>
        <end position="122"/>
    </location>
</feature>
<feature type="transmembrane region" description="Helical" evidence="1">
    <location>
        <begin position="51"/>
        <end position="70"/>
    </location>
</feature>
<protein>
    <recommendedName>
        <fullName evidence="4">Integral membrane protein</fullName>
    </recommendedName>
</protein>
<dbReference type="OrthoDB" id="4949677at2"/>
<evidence type="ECO:0008006" key="4">
    <source>
        <dbReference type="Google" id="ProtNLM"/>
    </source>
</evidence>
<dbReference type="Proteomes" id="UP000305233">
    <property type="component" value="Unassembled WGS sequence"/>
</dbReference>
<dbReference type="AlphaFoldDB" id="A0A4S5E3G4"/>
<keyword evidence="1" id="KW-0472">Membrane</keyword>
<sequence length="140" mass="14664">MSVDPAPPSSSRPPGVLVIAGVLTVQAVALMVLAVRFVLTIFGANPLSVGGSVFMTVLLILVAAGLVTLAHRLSLGFRWPRSPALVVQVFLVILSFPYFSSGNPLFGVLLLVPAAVVIVVLFSKPVVRFTVRVSGAGRML</sequence>
<evidence type="ECO:0000256" key="1">
    <source>
        <dbReference type="SAM" id="Phobius"/>
    </source>
</evidence>
<dbReference type="EMBL" id="SSWH01000008">
    <property type="protein sequence ID" value="THJ65966.1"/>
    <property type="molecule type" value="Genomic_DNA"/>
</dbReference>
<accession>A0A4S5E3G4</accession>
<evidence type="ECO:0000313" key="3">
    <source>
        <dbReference type="Proteomes" id="UP000305233"/>
    </source>
</evidence>
<name>A0A4S5E3G4_9MICC</name>
<comment type="caution">
    <text evidence="2">The sequence shown here is derived from an EMBL/GenBank/DDBJ whole genome shotgun (WGS) entry which is preliminary data.</text>
</comment>
<reference evidence="2 3" key="1">
    <citation type="submission" date="2019-04" db="EMBL/GenBank/DDBJ databases">
        <authorList>
            <person name="Liu Q."/>
            <person name="Xin Y.-H."/>
        </authorList>
    </citation>
    <scope>NUCLEOTIDE SEQUENCE [LARGE SCALE GENOMIC DNA]</scope>
    <source>
        <strain evidence="2 3">AM23</strain>
    </source>
</reference>
<evidence type="ECO:0000313" key="2">
    <source>
        <dbReference type="EMBL" id="THJ65966.1"/>
    </source>
</evidence>
<keyword evidence="1" id="KW-0812">Transmembrane</keyword>
<proteinExistence type="predicted"/>